<keyword evidence="8" id="KW-1185">Reference proteome</keyword>
<evidence type="ECO:0000256" key="5">
    <source>
        <dbReference type="ARBA" id="ARBA00023242"/>
    </source>
</evidence>
<comment type="subcellular location">
    <subcellularLocation>
        <location evidence="1">Nucleus</location>
    </subcellularLocation>
</comment>
<dbReference type="GO" id="GO:0000981">
    <property type="term" value="F:DNA-binding transcription factor activity, RNA polymerase II-specific"/>
    <property type="evidence" value="ECO:0007669"/>
    <property type="project" value="InterPro"/>
</dbReference>
<evidence type="ECO:0000313" key="8">
    <source>
        <dbReference type="Proteomes" id="UP001149165"/>
    </source>
</evidence>
<comment type="caution">
    <text evidence="7">The sequence shown here is derived from an EMBL/GenBank/DDBJ whole genome shotgun (WGS) entry which is preliminary data.</text>
</comment>
<dbReference type="Pfam" id="PF00172">
    <property type="entry name" value="Zn_clus"/>
    <property type="match status" value="1"/>
</dbReference>
<dbReference type="GO" id="GO:0008270">
    <property type="term" value="F:zinc ion binding"/>
    <property type="evidence" value="ECO:0007669"/>
    <property type="project" value="InterPro"/>
</dbReference>
<gene>
    <name evidence="7" type="ORF">N7456_013365</name>
</gene>
<evidence type="ECO:0000256" key="3">
    <source>
        <dbReference type="ARBA" id="ARBA00023125"/>
    </source>
</evidence>
<keyword evidence="5" id="KW-0539">Nucleus</keyword>
<dbReference type="PANTHER" id="PTHR37534:SF46">
    <property type="entry name" value="ZN(II)2CYS6 TRANSCRIPTION FACTOR (EUROFUNG)"/>
    <property type="match status" value="1"/>
</dbReference>
<reference evidence="7" key="1">
    <citation type="submission" date="2022-11" db="EMBL/GenBank/DDBJ databases">
        <authorList>
            <person name="Petersen C."/>
        </authorList>
    </citation>
    <scope>NUCLEOTIDE SEQUENCE</scope>
    <source>
        <strain evidence="7">IBT 30069</strain>
    </source>
</reference>
<dbReference type="EMBL" id="JAPQKH010000011">
    <property type="protein sequence ID" value="KAJ5081127.1"/>
    <property type="molecule type" value="Genomic_DNA"/>
</dbReference>
<dbReference type="InterPro" id="IPR021858">
    <property type="entry name" value="Fun_TF"/>
</dbReference>
<dbReference type="Gene3D" id="4.10.240.10">
    <property type="entry name" value="Zn(2)-C6 fungal-type DNA-binding domain"/>
    <property type="match status" value="1"/>
</dbReference>
<dbReference type="Proteomes" id="UP001149165">
    <property type="component" value="Unassembled WGS sequence"/>
</dbReference>
<protein>
    <recommendedName>
        <fullName evidence="6">Zn(2)-C6 fungal-type domain-containing protein</fullName>
    </recommendedName>
</protein>
<evidence type="ECO:0000313" key="7">
    <source>
        <dbReference type="EMBL" id="KAJ5081127.1"/>
    </source>
</evidence>
<evidence type="ECO:0000256" key="1">
    <source>
        <dbReference type="ARBA" id="ARBA00004123"/>
    </source>
</evidence>
<organism evidence="7 8">
    <name type="scientific">Penicillium angulare</name>
    <dbReference type="NCBI Taxonomy" id="116970"/>
    <lineage>
        <taxon>Eukaryota</taxon>
        <taxon>Fungi</taxon>
        <taxon>Dikarya</taxon>
        <taxon>Ascomycota</taxon>
        <taxon>Pezizomycotina</taxon>
        <taxon>Eurotiomycetes</taxon>
        <taxon>Eurotiomycetidae</taxon>
        <taxon>Eurotiales</taxon>
        <taxon>Aspergillaceae</taxon>
        <taxon>Penicillium</taxon>
    </lineage>
</organism>
<dbReference type="SUPFAM" id="SSF57701">
    <property type="entry name" value="Zn2/Cys6 DNA-binding domain"/>
    <property type="match status" value="1"/>
</dbReference>
<feature type="domain" description="Zn(2)-C6 fungal-type" evidence="6">
    <location>
        <begin position="14"/>
        <end position="42"/>
    </location>
</feature>
<dbReference type="GO" id="GO:0003677">
    <property type="term" value="F:DNA binding"/>
    <property type="evidence" value="ECO:0007669"/>
    <property type="project" value="UniProtKB-KW"/>
</dbReference>
<evidence type="ECO:0000256" key="4">
    <source>
        <dbReference type="ARBA" id="ARBA00023163"/>
    </source>
</evidence>
<dbReference type="AlphaFoldDB" id="A0A9W9EG51"/>
<dbReference type="PROSITE" id="PS50048">
    <property type="entry name" value="ZN2_CY6_FUNGAL_2"/>
    <property type="match status" value="1"/>
</dbReference>
<keyword evidence="4" id="KW-0804">Transcription</keyword>
<accession>A0A9W9EG51</accession>
<proteinExistence type="predicted"/>
<dbReference type="Pfam" id="PF11951">
    <property type="entry name" value="Fungal_trans_2"/>
    <property type="match status" value="1"/>
</dbReference>
<evidence type="ECO:0000256" key="2">
    <source>
        <dbReference type="ARBA" id="ARBA00023015"/>
    </source>
</evidence>
<keyword evidence="2" id="KW-0805">Transcription regulation</keyword>
<evidence type="ECO:0000259" key="6">
    <source>
        <dbReference type="PROSITE" id="PS50048"/>
    </source>
</evidence>
<reference evidence="7" key="2">
    <citation type="journal article" date="2023" name="IMA Fungus">
        <title>Comparative genomic study of the Penicillium genus elucidates a diverse pangenome and 15 lateral gene transfer events.</title>
        <authorList>
            <person name="Petersen C."/>
            <person name="Sorensen T."/>
            <person name="Nielsen M.R."/>
            <person name="Sondergaard T.E."/>
            <person name="Sorensen J.L."/>
            <person name="Fitzpatrick D.A."/>
            <person name="Frisvad J.C."/>
            <person name="Nielsen K.L."/>
        </authorList>
    </citation>
    <scope>NUCLEOTIDE SEQUENCE</scope>
    <source>
        <strain evidence="7">IBT 30069</strain>
    </source>
</reference>
<dbReference type="OrthoDB" id="3251668at2759"/>
<dbReference type="GO" id="GO:0005634">
    <property type="term" value="C:nucleus"/>
    <property type="evidence" value="ECO:0007669"/>
    <property type="project" value="UniProtKB-SubCell"/>
</dbReference>
<dbReference type="InterPro" id="IPR036864">
    <property type="entry name" value="Zn2-C6_fun-type_DNA-bd_sf"/>
</dbReference>
<dbReference type="InterPro" id="IPR001138">
    <property type="entry name" value="Zn2Cys6_DnaBD"/>
</dbReference>
<sequence length="490" mass="55823">MSMHHAEALSADKDCQKCKERRINCDRSQPECRKCISRGFRCPGYGRVLKWVQGVASRGVLAGRRLPIRTSISGAGISPNNLAEESQNQLVRLYHGLNSIPRPPNSHLDAMTQELMHHFQSSISAKLAWVDSPTNPWRNIIIPLAWGSKMVLDAVLALSSEDLAAKLQQGHPHHRHFQENSLRLRNQALISLSNQISLMSQETSSTNLDPSQAQQALASALILYNVELLGAESVKWRMHLQAARAIFQWKKQRFPREALTDETDSFLLYEQYYASVFAGLTTFDTPGEPLDDIQYTDTTAFFGDFVNIINRATQIERLDHDQKYEMHPSMATSMIREVDEAKHCMIASSQMFHFPNEDARVSFHRLVCIFHDATLIYIHQALSKHYSPEFDIQYLRDSILDNSASLSDKVSFAQDLVWPLFIAGTECQGIPDKQEIVARDIEVVMRISGTLDRRKVLDFLRHFWSLGSNSSVTWIQLMRTQAPNYHMLIL</sequence>
<name>A0A9W9EG51_9EURO</name>
<dbReference type="CDD" id="cd00067">
    <property type="entry name" value="GAL4"/>
    <property type="match status" value="1"/>
</dbReference>
<keyword evidence="3" id="KW-0238">DNA-binding</keyword>
<dbReference type="PANTHER" id="PTHR37534">
    <property type="entry name" value="TRANSCRIPTIONAL ACTIVATOR PROTEIN UGA3"/>
    <property type="match status" value="1"/>
</dbReference>